<accession>A0A559IDL4</accession>
<protein>
    <submittedName>
        <fullName evidence="1">Uncharacterized protein</fullName>
    </submittedName>
</protein>
<proteinExistence type="predicted"/>
<dbReference type="OrthoDB" id="2610621at2"/>
<sequence length="233" mass="27287">MKRILFVGACEKSDLLVYISKVLTTAGHKVLLIDATMLQRYFYSIPAISLETKLTEYDGFDVIRDCIDYRDVETCFANNKEDLEAYDFVLIDTDCEAAVSNWGDLDMQFIVSNFERYTVEKNERLLNAFFADREKSLTEFELIIYPFVKCNLDEKYPIQNLDHFPISWSEEPFEFYLEESDYIVRVNNQHDSRVSIKKSSRYTKNEIMAICQLISGQSQKEIKTAFRAAERNK</sequence>
<dbReference type="SUPFAM" id="SSF52540">
    <property type="entry name" value="P-loop containing nucleoside triphosphate hydrolases"/>
    <property type="match status" value="1"/>
</dbReference>
<dbReference type="Gene3D" id="3.40.50.300">
    <property type="entry name" value="P-loop containing nucleotide triphosphate hydrolases"/>
    <property type="match status" value="1"/>
</dbReference>
<evidence type="ECO:0000313" key="2">
    <source>
        <dbReference type="Proteomes" id="UP000318102"/>
    </source>
</evidence>
<dbReference type="Proteomes" id="UP000318102">
    <property type="component" value="Unassembled WGS sequence"/>
</dbReference>
<dbReference type="InterPro" id="IPR027417">
    <property type="entry name" value="P-loop_NTPase"/>
</dbReference>
<comment type="caution">
    <text evidence="1">The sequence shown here is derived from an EMBL/GenBank/DDBJ whole genome shotgun (WGS) entry which is preliminary data.</text>
</comment>
<evidence type="ECO:0000313" key="1">
    <source>
        <dbReference type="EMBL" id="TVX85620.1"/>
    </source>
</evidence>
<gene>
    <name evidence="1" type="ORF">FPZ44_25035</name>
</gene>
<dbReference type="EMBL" id="VNJK01000007">
    <property type="protein sequence ID" value="TVX85620.1"/>
    <property type="molecule type" value="Genomic_DNA"/>
</dbReference>
<name>A0A559IDL4_9BACL</name>
<keyword evidence="2" id="KW-1185">Reference proteome</keyword>
<organism evidence="1 2">
    <name type="scientific">Paenibacillus agilis</name>
    <dbReference type="NCBI Taxonomy" id="3020863"/>
    <lineage>
        <taxon>Bacteria</taxon>
        <taxon>Bacillati</taxon>
        <taxon>Bacillota</taxon>
        <taxon>Bacilli</taxon>
        <taxon>Bacillales</taxon>
        <taxon>Paenibacillaceae</taxon>
        <taxon>Paenibacillus</taxon>
    </lineage>
</organism>
<dbReference type="RefSeq" id="WP_144995169.1">
    <property type="nucleotide sequence ID" value="NZ_VNJK01000007.1"/>
</dbReference>
<reference evidence="1 2" key="1">
    <citation type="submission" date="2019-07" db="EMBL/GenBank/DDBJ databases">
        <authorList>
            <person name="Kim J."/>
        </authorList>
    </citation>
    <scope>NUCLEOTIDE SEQUENCE [LARGE SCALE GENOMIC DNA]</scope>
    <source>
        <strain evidence="1 2">N4</strain>
    </source>
</reference>
<dbReference type="AlphaFoldDB" id="A0A559IDL4"/>